<name>A0AAE0B6U9_9ROSI</name>
<sequence>MVSLTVNSRLHFYTFVYASTSAVVRRLLWQSLRDLVSLVSSSWLVVGDFNAVLGAHESLGLCSPGCSSYEDFRFVVEDCDLIGVRSYGARVTWAKGRYPHTRIERRELFLAESRVHHELDVLLHRHECFYRERSRVKWMQDGDRNSSFFHASIRRRQYMNALSSLLINEVLTNDRLIIRDHIIEFYSNLFSSDSSRFETEFSLVEDVIPSLVTNVENDFLISFPSTDNIHDAVFTMDTASAPGSDSFSGGFY</sequence>
<evidence type="ECO:0008006" key="3">
    <source>
        <dbReference type="Google" id="ProtNLM"/>
    </source>
</evidence>
<dbReference type="AlphaFoldDB" id="A0AAE0B6U9"/>
<dbReference type="EMBL" id="JANJYJ010000001">
    <property type="protein sequence ID" value="KAK3230369.1"/>
    <property type="molecule type" value="Genomic_DNA"/>
</dbReference>
<evidence type="ECO:0000313" key="2">
    <source>
        <dbReference type="Proteomes" id="UP001281410"/>
    </source>
</evidence>
<gene>
    <name evidence="1" type="ORF">Dsin_002250</name>
</gene>
<proteinExistence type="predicted"/>
<evidence type="ECO:0000313" key="1">
    <source>
        <dbReference type="EMBL" id="KAK3230369.1"/>
    </source>
</evidence>
<accession>A0AAE0B6U9</accession>
<comment type="caution">
    <text evidence="1">The sequence shown here is derived from an EMBL/GenBank/DDBJ whole genome shotgun (WGS) entry which is preliminary data.</text>
</comment>
<dbReference type="SUPFAM" id="SSF56219">
    <property type="entry name" value="DNase I-like"/>
    <property type="match status" value="1"/>
</dbReference>
<keyword evidence="2" id="KW-1185">Reference proteome</keyword>
<dbReference type="Proteomes" id="UP001281410">
    <property type="component" value="Unassembled WGS sequence"/>
</dbReference>
<dbReference type="InterPro" id="IPR036691">
    <property type="entry name" value="Endo/exonu/phosph_ase_sf"/>
</dbReference>
<organism evidence="1 2">
    <name type="scientific">Dipteronia sinensis</name>
    <dbReference type="NCBI Taxonomy" id="43782"/>
    <lineage>
        <taxon>Eukaryota</taxon>
        <taxon>Viridiplantae</taxon>
        <taxon>Streptophyta</taxon>
        <taxon>Embryophyta</taxon>
        <taxon>Tracheophyta</taxon>
        <taxon>Spermatophyta</taxon>
        <taxon>Magnoliopsida</taxon>
        <taxon>eudicotyledons</taxon>
        <taxon>Gunneridae</taxon>
        <taxon>Pentapetalae</taxon>
        <taxon>rosids</taxon>
        <taxon>malvids</taxon>
        <taxon>Sapindales</taxon>
        <taxon>Sapindaceae</taxon>
        <taxon>Hippocastanoideae</taxon>
        <taxon>Acereae</taxon>
        <taxon>Dipteronia</taxon>
    </lineage>
</organism>
<reference evidence="1" key="1">
    <citation type="journal article" date="2023" name="Plant J.">
        <title>Genome sequences and population genomics provide insights into the demographic history, inbreeding, and mutation load of two 'living fossil' tree species of Dipteronia.</title>
        <authorList>
            <person name="Feng Y."/>
            <person name="Comes H.P."/>
            <person name="Chen J."/>
            <person name="Zhu S."/>
            <person name="Lu R."/>
            <person name="Zhang X."/>
            <person name="Li P."/>
            <person name="Qiu J."/>
            <person name="Olsen K.M."/>
            <person name="Qiu Y."/>
        </authorList>
    </citation>
    <scope>NUCLEOTIDE SEQUENCE</scope>
    <source>
        <strain evidence="1">NBL</strain>
    </source>
</reference>
<protein>
    <recommendedName>
        <fullName evidence="3">Endonuclease/exonuclease/phosphatase domain-containing protein</fullName>
    </recommendedName>
</protein>